<dbReference type="Proteomes" id="UP000676336">
    <property type="component" value="Unassembled WGS sequence"/>
</dbReference>
<evidence type="ECO:0000313" key="1">
    <source>
        <dbReference type="EMBL" id="CAF5180258.1"/>
    </source>
</evidence>
<protein>
    <submittedName>
        <fullName evidence="1">Uncharacterized protein</fullName>
    </submittedName>
</protein>
<comment type="caution">
    <text evidence="1">The sequence shown here is derived from an EMBL/GenBank/DDBJ whole genome shotgun (WGS) entry which is preliminary data.</text>
</comment>
<gene>
    <name evidence="1" type="ORF">SMN809_LOCUS68728</name>
</gene>
<organism evidence="1 2">
    <name type="scientific">Rotaria magnacalcarata</name>
    <dbReference type="NCBI Taxonomy" id="392030"/>
    <lineage>
        <taxon>Eukaryota</taxon>
        <taxon>Metazoa</taxon>
        <taxon>Spiralia</taxon>
        <taxon>Gnathifera</taxon>
        <taxon>Rotifera</taxon>
        <taxon>Eurotatoria</taxon>
        <taxon>Bdelloidea</taxon>
        <taxon>Philodinida</taxon>
        <taxon>Philodinidae</taxon>
        <taxon>Rotaria</taxon>
    </lineage>
</organism>
<dbReference type="AlphaFoldDB" id="A0A8S3HAM7"/>
<reference evidence="1" key="1">
    <citation type="submission" date="2021-02" db="EMBL/GenBank/DDBJ databases">
        <authorList>
            <person name="Nowell W R."/>
        </authorList>
    </citation>
    <scope>NUCLEOTIDE SEQUENCE</scope>
</reference>
<proteinExistence type="predicted"/>
<accession>A0A8S3HAM7</accession>
<dbReference type="EMBL" id="CAJOBI010317977">
    <property type="protein sequence ID" value="CAF5180258.1"/>
    <property type="molecule type" value="Genomic_DNA"/>
</dbReference>
<name>A0A8S3HAM7_9BILA</name>
<feature type="non-terminal residue" evidence="1">
    <location>
        <position position="1"/>
    </location>
</feature>
<sequence length="76" mass="8750">QPKIVDYKYRFQCPDSSSYDPATHQLKLESLEAFPWNVVDNAVCSHGSRDAKLTDVCIMWIIRGLMEKRFSQQGSI</sequence>
<evidence type="ECO:0000313" key="2">
    <source>
        <dbReference type="Proteomes" id="UP000676336"/>
    </source>
</evidence>